<feature type="transmembrane region" description="Helical" evidence="6">
    <location>
        <begin position="119"/>
        <end position="139"/>
    </location>
</feature>
<dbReference type="VEuPathDB" id="FungiDB:UREG_02503"/>
<dbReference type="EMBL" id="CH476615">
    <property type="protein sequence ID" value="EEP77654.1"/>
    <property type="molecule type" value="Genomic_DNA"/>
</dbReference>
<dbReference type="GO" id="GO:0005385">
    <property type="term" value="F:zinc ion transmembrane transporter activity"/>
    <property type="evidence" value="ECO:0007669"/>
    <property type="project" value="TreeGrafter"/>
</dbReference>
<dbReference type="OMA" id="CHAHATE"/>
<organism evidence="7 8">
    <name type="scientific">Uncinocarpus reesii (strain UAMH 1704)</name>
    <dbReference type="NCBI Taxonomy" id="336963"/>
    <lineage>
        <taxon>Eukaryota</taxon>
        <taxon>Fungi</taxon>
        <taxon>Dikarya</taxon>
        <taxon>Ascomycota</taxon>
        <taxon>Pezizomycotina</taxon>
        <taxon>Eurotiomycetes</taxon>
        <taxon>Eurotiomycetidae</taxon>
        <taxon>Onygenales</taxon>
        <taxon>Onygenaceae</taxon>
        <taxon>Uncinocarpus</taxon>
    </lineage>
</organism>
<dbReference type="PANTHER" id="PTHR11040">
    <property type="entry name" value="ZINC/IRON TRANSPORTER"/>
    <property type="match status" value="1"/>
</dbReference>
<dbReference type="eggNOG" id="KOG1558">
    <property type="taxonomic scope" value="Eukaryota"/>
</dbReference>
<feature type="region of interest" description="Disordered" evidence="5">
    <location>
        <begin position="220"/>
        <end position="243"/>
    </location>
</feature>
<dbReference type="GO" id="GO:0005886">
    <property type="term" value="C:plasma membrane"/>
    <property type="evidence" value="ECO:0007669"/>
    <property type="project" value="TreeGrafter"/>
</dbReference>
<keyword evidence="4 6" id="KW-0472">Membrane</keyword>
<evidence type="ECO:0000313" key="8">
    <source>
        <dbReference type="Proteomes" id="UP000002058"/>
    </source>
</evidence>
<evidence type="ECO:0000256" key="5">
    <source>
        <dbReference type="SAM" id="MobiDB-lite"/>
    </source>
</evidence>
<sequence length="278" mass="29703">MSVGQNALANEPSRFCIGGDGKEVQVTGTGKPAATPPAQYTDCHNHGSTLYCVSPDGDEVRILAADAPSPPAGHDEHDPEELNCHFHAGVEHCVSKDGSDEPKVSCDRVDRDYNVPYRIGSLFAILVTSGIGVFLPIVWRRFSPSKTNAAVFLILKQFGTGIMVATAFVHLLTHAQLMFANKCLGTLKYEATTTAIMMAGLFTTFMMEYVGTRVIDARNRSGSDTEGSISSSTAQTGQKDEPGVCAMGPEASHQHFAPNDKLSVALLEAGIVFHSVSK</sequence>
<name>C4JGA5_UNCRE</name>
<gene>
    <name evidence="7" type="ORF">UREG_02503</name>
</gene>
<evidence type="ECO:0000256" key="2">
    <source>
        <dbReference type="ARBA" id="ARBA00022692"/>
    </source>
</evidence>
<dbReference type="OrthoDB" id="448280at2759"/>
<evidence type="ECO:0000256" key="1">
    <source>
        <dbReference type="ARBA" id="ARBA00004141"/>
    </source>
</evidence>
<dbReference type="STRING" id="336963.C4JGA5"/>
<dbReference type="RefSeq" id="XP_002542987.1">
    <property type="nucleotide sequence ID" value="XM_002542941.1"/>
</dbReference>
<evidence type="ECO:0000313" key="7">
    <source>
        <dbReference type="EMBL" id="EEP77654.1"/>
    </source>
</evidence>
<feature type="compositionally biased region" description="Low complexity" evidence="5">
    <location>
        <begin position="224"/>
        <end position="233"/>
    </location>
</feature>
<accession>C4JGA5</accession>
<reference evidence="8" key="1">
    <citation type="journal article" date="2009" name="Genome Res.">
        <title>Comparative genomic analyses of the human fungal pathogens Coccidioides and their relatives.</title>
        <authorList>
            <person name="Sharpton T.J."/>
            <person name="Stajich J.E."/>
            <person name="Rounsley S.D."/>
            <person name="Gardner M.J."/>
            <person name="Wortman J.R."/>
            <person name="Jordar V.S."/>
            <person name="Maiti R."/>
            <person name="Kodira C.D."/>
            <person name="Neafsey D.E."/>
            <person name="Zeng Q."/>
            <person name="Hung C.-Y."/>
            <person name="McMahan C."/>
            <person name="Muszewska A."/>
            <person name="Grynberg M."/>
            <person name="Mandel M.A."/>
            <person name="Kellner E.M."/>
            <person name="Barker B.M."/>
            <person name="Galgiani J.N."/>
            <person name="Orbach M.J."/>
            <person name="Kirkland T.N."/>
            <person name="Cole G.T."/>
            <person name="Henn M.R."/>
            <person name="Birren B.W."/>
            <person name="Taylor J.W."/>
        </authorList>
    </citation>
    <scope>NUCLEOTIDE SEQUENCE [LARGE SCALE GENOMIC DNA]</scope>
    <source>
        <strain evidence="8">UAMH 1704</strain>
    </source>
</reference>
<dbReference type="HOGENOM" id="CLU_1001825_0_0_1"/>
<dbReference type="GeneID" id="8443191"/>
<evidence type="ECO:0000256" key="4">
    <source>
        <dbReference type="ARBA" id="ARBA00023136"/>
    </source>
</evidence>
<keyword evidence="2 6" id="KW-0812">Transmembrane</keyword>
<feature type="transmembrane region" description="Helical" evidence="6">
    <location>
        <begin position="191"/>
        <end position="210"/>
    </location>
</feature>
<feature type="transmembrane region" description="Helical" evidence="6">
    <location>
        <begin position="151"/>
        <end position="171"/>
    </location>
</feature>
<dbReference type="KEGG" id="ure:UREG_02503"/>
<comment type="subcellular location">
    <subcellularLocation>
        <location evidence="1">Membrane</location>
        <topology evidence="1">Multi-pass membrane protein</topology>
    </subcellularLocation>
</comment>
<proteinExistence type="predicted"/>
<protein>
    <submittedName>
        <fullName evidence="7">Uncharacterized protein</fullName>
    </submittedName>
</protein>
<dbReference type="PANTHER" id="PTHR11040:SF44">
    <property type="entry name" value="PROTEIN ZNTC-RELATED"/>
    <property type="match status" value="1"/>
</dbReference>
<evidence type="ECO:0000256" key="3">
    <source>
        <dbReference type="ARBA" id="ARBA00022989"/>
    </source>
</evidence>
<dbReference type="AlphaFoldDB" id="C4JGA5"/>
<keyword evidence="3 6" id="KW-1133">Transmembrane helix</keyword>
<dbReference type="Proteomes" id="UP000002058">
    <property type="component" value="Unassembled WGS sequence"/>
</dbReference>
<dbReference type="InterPro" id="IPR003689">
    <property type="entry name" value="ZIP"/>
</dbReference>
<keyword evidence="8" id="KW-1185">Reference proteome</keyword>
<dbReference type="Pfam" id="PF02535">
    <property type="entry name" value="Zip"/>
    <property type="match status" value="1"/>
</dbReference>
<dbReference type="InParanoid" id="C4JGA5"/>
<evidence type="ECO:0000256" key="6">
    <source>
        <dbReference type="SAM" id="Phobius"/>
    </source>
</evidence>